<accession>A0A450SBA4</accession>
<gene>
    <name evidence="1" type="ORF">BECKDK2373C_GA0170839_102613</name>
</gene>
<reference evidence="1" key="1">
    <citation type="submission" date="2019-02" db="EMBL/GenBank/DDBJ databases">
        <authorList>
            <person name="Gruber-Vodicka R. H."/>
            <person name="Seah K. B. B."/>
        </authorList>
    </citation>
    <scope>NUCLEOTIDE SEQUENCE</scope>
    <source>
        <strain evidence="1">BECK_DK161</strain>
    </source>
</reference>
<evidence type="ECO:0000313" key="1">
    <source>
        <dbReference type="EMBL" id="VFJ49461.1"/>
    </source>
</evidence>
<protein>
    <submittedName>
        <fullName evidence="1">Uncharacterized protein</fullName>
    </submittedName>
</protein>
<sequence length="93" mass="10839">MRQNPGGANLFARIATLLKGFFPIRNQREVKECRPKTLCIRLCRLSTLRAKIDERGDVRNQRYAREFICVSGENRNAVLLIRALAIWLIILLW</sequence>
<dbReference type="EMBL" id="CAADEY010000026">
    <property type="protein sequence ID" value="VFJ49461.1"/>
    <property type="molecule type" value="Genomic_DNA"/>
</dbReference>
<proteinExistence type="predicted"/>
<organism evidence="1">
    <name type="scientific">Candidatus Kentrum sp. DK</name>
    <dbReference type="NCBI Taxonomy" id="2126562"/>
    <lineage>
        <taxon>Bacteria</taxon>
        <taxon>Pseudomonadati</taxon>
        <taxon>Pseudomonadota</taxon>
        <taxon>Gammaproteobacteria</taxon>
        <taxon>Candidatus Kentrum</taxon>
    </lineage>
</organism>
<dbReference type="AlphaFoldDB" id="A0A450SBA4"/>
<name>A0A450SBA4_9GAMM</name>